<name>A0ABZ1CMJ2_9PROT</name>
<sequence length="336" mass="37149">MGLYDYKMPFQQRLLDEVEMALEEIRAGGNSHGILLMGASGTGKSHALDLVVGRYGAQRQEGYQRITTCCRVSSAAKADAPSTAAGVLAQLGKPVSTSSGSTKLSELELSMHAAMRAHKVLILILEEFHNALLSNSPLFRGQTARMLKNIWNQAPLESADGWAIPDTLRGDYRLLIIVSGTDALRNPFDADKELGSRFSCVIETEQPRFFPLESFKEFRLVFKSLAERYGLADSLDANDDDVVARFLIACGAHYRKLEKLLQRIATLSRRHPEQNLSLEILATAYDQVGDNSHLTGNPFRWTSEEVTAYVMRAMAMPKITALTKNEKPKGGRSKKG</sequence>
<dbReference type="SMART" id="SM00382">
    <property type="entry name" value="AAA"/>
    <property type="match status" value="1"/>
</dbReference>
<dbReference type="Pfam" id="PF05621">
    <property type="entry name" value="TniB"/>
    <property type="match status" value="1"/>
</dbReference>
<dbReference type="EMBL" id="CP141769">
    <property type="protein sequence ID" value="WRS40605.1"/>
    <property type="molecule type" value="Genomic_DNA"/>
</dbReference>
<dbReference type="InterPro" id="IPR008868">
    <property type="entry name" value="TniB"/>
</dbReference>
<proteinExistence type="predicted"/>
<evidence type="ECO:0000313" key="3">
    <source>
        <dbReference type="Proteomes" id="UP001334732"/>
    </source>
</evidence>
<organism evidence="2 3">
    <name type="scientific">Thiobacillus sedimenti</name>
    <dbReference type="NCBI Taxonomy" id="3110231"/>
    <lineage>
        <taxon>Bacteria</taxon>
        <taxon>Pseudomonadati</taxon>
        <taxon>Pseudomonadota</taxon>
        <taxon>Betaproteobacteria</taxon>
        <taxon>Nitrosomonadales</taxon>
        <taxon>Thiobacillaceae</taxon>
        <taxon>Thiobacillus</taxon>
    </lineage>
</organism>
<dbReference type="Proteomes" id="UP001334732">
    <property type="component" value="Chromosome"/>
</dbReference>
<dbReference type="RefSeq" id="WP_324781132.1">
    <property type="nucleotide sequence ID" value="NZ_CP141769.1"/>
</dbReference>
<feature type="domain" description="AAA+ ATPase" evidence="1">
    <location>
        <begin position="30"/>
        <end position="208"/>
    </location>
</feature>
<dbReference type="InterPro" id="IPR003593">
    <property type="entry name" value="AAA+_ATPase"/>
</dbReference>
<evidence type="ECO:0000259" key="1">
    <source>
        <dbReference type="SMART" id="SM00382"/>
    </source>
</evidence>
<accession>A0ABZ1CMJ2</accession>
<keyword evidence="3" id="KW-1185">Reference proteome</keyword>
<evidence type="ECO:0000313" key="2">
    <source>
        <dbReference type="EMBL" id="WRS40605.1"/>
    </source>
</evidence>
<dbReference type="SUPFAM" id="SSF52540">
    <property type="entry name" value="P-loop containing nucleoside triphosphate hydrolases"/>
    <property type="match status" value="1"/>
</dbReference>
<reference evidence="2 3" key="1">
    <citation type="submission" date="2023-12" db="EMBL/GenBank/DDBJ databases">
        <title>Thiobacillus sedimentum sp. nov., a chemolithoautotrophic sulfur-oxidizing bacterium isolated from freshwater sediment.</title>
        <authorList>
            <person name="Luo J."/>
            <person name="Dai C."/>
        </authorList>
    </citation>
    <scope>NUCLEOTIDE SEQUENCE [LARGE SCALE GENOMIC DNA]</scope>
    <source>
        <strain evidence="2 3">SCUT-2</strain>
    </source>
</reference>
<protein>
    <submittedName>
        <fullName evidence="2">TniB family NTP-binding protein</fullName>
    </submittedName>
</protein>
<gene>
    <name evidence="2" type="ORF">VA613_06925</name>
</gene>
<dbReference type="Gene3D" id="3.40.50.300">
    <property type="entry name" value="P-loop containing nucleotide triphosphate hydrolases"/>
    <property type="match status" value="1"/>
</dbReference>
<dbReference type="InterPro" id="IPR027417">
    <property type="entry name" value="P-loop_NTPase"/>
</dbReference>